<dbReference type="AlphaFoldDB" id="A0A1G9M8P6"/>
<protein>
    <recommendedName>
        <fullName evidence="3">BNR repeat-containing family member</fullName>
    </recommendedName>
</protein>
<dbReference type="EMBL" id="FNGW01000003">
    <property type="protein sequence ID" value="SDL70337.1"/>
    <property type="molecule type" value="Genomic_DNA"/>
</dbReference>
<evidence type="ECO:0000313" key="2">
    <source>
        <dbReference type="Proteomes" id="UP000199068"/>
    </source>
</evidence>
<accession>A0A1G9M8P6</accession>
<name>A0A1G9M8P6_9FIRM</name>
<organism evidence="1 2">
    <name type="scientific">Romboutsia lituseburensis DSM 797</name>
    <dbReference type="NCBI Taxonomy" id="1121325"/>
    <lineage>
        <taxon>Bacteria</taxon>
        <taxon>Bacillati</taxon>
        <taxon>Bacillota</taxon>
        <taxon>Clostridia</taxon>
        <taxon>Peptostreptococcales</taxon>
        <taxon>Peptostreptococcaceae</taxon>
        <taxon>Romboutsia</taxon>
    </lineage>
</organism>
<dbReference type="STRING" id="1121325.SAMN04515677_103115"/>
<gene>
    <name evidence="1" type="ORF">SAMN04515677_103115</name>
</gene>
<sequence>MSFFNDTYIFIRKSDKTLSIFDFNKHIFYNRLDSNLNILHSDIIIKGDFSFADAWFDVDFDDNIYGIVNDKKGKLINIDITNDNIINTLILKYDYYNYFIKFPYIKNLIDSNHIIYYVISNNKSTRLIHIYKQNNVYKKNIIDYIDHNILTNFITTWNYDIPTIFYFKVVNNSEEIFTSTFDLTSLKWSNPIQITNSKKNKIYLSVIQSKEGVYHISYSEDNSGKYIYKYFSLNLSNCSFETYNHNYLSSNIMCLFPSLVEFDSVLYAYWVEYYNLYTCKSHDFGTTWDKPTLINYASSNPLLIYAFHSNLKNDKKYNLSSLFTFKDYFDIDTILPKHEVY</sequence>
<dbReference type="SUPFAM" id="SSF50939">
    <property type="entry name" value="Sialidases"/>
    <property type="match status" value="1"/>
</dbReference>
<evidence type="ECO:0008006" key="3">
    <source>
        <dbReference type="Google" id="ProtNLM"/>
    </source>
</evidence>
<keyword evidence="2" id="KW-1185">Reference proteome</keyword>
<proteinExistence type="predicted"/>
<reference evidence="1 2" key="1">
    <citation type="submission" date="2016-10" db="EMBL/GenBank/DDBJ databases">
        <authorList>
            <person name="de Groot N.N."/>
        </authorList>
    </citation>
    <scope>NUCLEOTIDE SEQUENCE [LARGE SCALE GENOMIC DNA]</scope>
    <source>
        <strain evidence="1 2">DSM 797</strain>
    </source>
</reference>
<dbReference type="Proteomes" id="UP000199068">
    <property type="component" value="Unassembled WGS sequence"/>
</dbReference>
<dbReference type="RefSeq" id="WP_092724827.1">
    <property type="nucleotide sequence ID" value="NZ_FNGW01000003.1"/>
</dbReference>
<dbReference type="InterPro" id="IPR036278">
    <property type="entry name" value="Sialidase_sf"/>
</dbReference>
<evidence type="ECO:0000313" key="1">
    <source>
        <dbReference type="EMBL" id="SDL70337.1"/>
    </source>
</evidence>